<dbReference type="SUPFAM" id="SSF55753">
    <property type="entry name" value="Actin depolymerizing proteins"/>
    <property type="match status" value="1"/>
</dbReference>
<dbReference type="GeneID" id="6006713"/>
<dbReference type="HOGENOM" id="CLU_003265_0_0_1"/>
<feature type="compositionally biased region" description="Polar residues" evidence="2">
    <location>
        <begin position="150"/>
        <end position="170"/>
    </location>
</feature>
<keyword evidence="1" id="KW-0677">Repeat</keyword>
<feature type="compositionally biased region" description="Low complexity" evidence="2">
    <location>
        <begin position="335"/>
        <end position="345"/>
    </location>
</feature>
<feature type="compositionally biased region" description="Basic and acidic residues" evidence="2">
    <location>
        <begin position="787"/>
        <end position="797"/>
    </location>
</feature>
<feature type="compositionally biased region" description="Basic and acidic residues" evidence="2">
    <location>
        <begin position="261"/>
        <end position="275"/>
    </location>
</feature>
<dbReference type="InParanoid" id="A8N5X9"/>
<dbReference type="EMBL" id="AACS02000003">
    <property type="protein sequence ID" value="EAU91421.2"/>
    <property type="molecule type" value="Genomic_DNA"/>
</dbReference>
<feature type="compositionally biased region" description="Polar residues" evidence="2">
    <location>
        <begin position="456"/>
        <end position="473"/>
    </location>
</feature>
<dbReference type="STRING" id="240176.A8N5X9"/>
<comment type="caution">
    <text evidence="3">The sequence shown here is derived from an EMBL/GenBank/DDBJ whole genome shotgun (WGS) entry which is preliminary data.</text>
</comment>
<feature type="compositionally biased region" description="Basic residues" evidence="2">
    <location>
        <begin position="57"/>
        <end position="66"/>
    </location>
</feature>
<evidence type="ECO:0000256" key="1">
    <source>
        <dbReference type="ARBA" id="ARBA00022737"/>
    </source>
</evidence>
<evidence type="ECO:0000256" key="2">
    <source>
        <dbReference type="SAM" id="MobiDB-lite"/>
    </source>
</evidence>
<feature type="compositionally biased region" description="Polar residues" evidence="2">
    <location>
        <begin position="324"/>
        <end position="334"/>
    </location>
</feature>
<feature type="compositionally biased region" description="Low complexity" evidence="2">
    <location>
        <begin position="639"/>
        <end position="651"/>
    </location>
</feature>
<feature type="region of interest" description="Disordered" evidence="2">
    <location>
        <begin position="557"/>
        <end position="657"/>
    </location>
</feature>
<evidence type="ECO:0000313" key="3">
    <source>
        <dbReference type="EMBL" id="EAU91421.2"/>
    </source>
</evidence>
<dbReference type="InterPro" id="IPR007122">
    <property type="entry name" value="Villin/Gelsolin"/>
</dbReference>
<keyword evidence="4" id="KW-1185">Reference proteome</keyword>
<dbReference type="GO" id="GO:0051016">
    <property type="term" value="P:barbed-end actin filament capping"/>
    <property type="evidence" value="ECO:0007669"/>
    <property type="project" value="TreeGrafter"/>
</dbReference>
<dbReference type="OrthoDB" id="6375767at2759"/>
<gene>
    <name evidence="3" type="ORF">CC1G_01910</name>
</gene>
<dbReference type="GO" id="GO:0008154">
    <property type="term" value="P:actin polymerization or depolymerization"/>
    <property type="evidence" value="ECO:0007669"/>
    <property type="project" value="TreeGrafter"/>
</dbReference>
<feature type="compositionally biased region" description="Polar residues" evidence="2">
    <location>
        <begin position="433"/>
        <end position="445"/>
    </location>
</feature>
<dbReference type="OMA" id="AFFEIYV"/>
<dbReference type="PANTHER" id="PTHR11977">
    <property type="entry name" value="VILLIN"/>
    <property type="match status" value="1"/>
</dbReference>
<feature type="compositionally biased region" description="Basic and acidic residues" evidence="2">
    <location>
        <begin position="813"/>
        <end position="830"/>
    </location>
</feature>
<dbReference type="RefSeq" id="XP_001830274.2">
    <property type="nucleotide sequence ID" value="XM_001830222.2"/>
</dbReference>
<feature type="compositionally biased region" description="Polar residues" evidence="2">
    <location>
        <begin position="409"/>
        <end position="425"/>
    </location>
</feature>
<dbReference type="PANTHER" id="PTHR11977:SF51">
    <property type="entry name" value="PROTEIN FLIGHTLESS-1 HOMOLOG"/>
    <property type="match status" value="1"/>
</dbReference>
<evidence type="ECO:0000313" key="4">
    <source>
        <dbReference type="Proteomes" id="UP000001861"/>
    </source>
</evidence>
<feature type="compositionally biased region" description="Polar residues" evidence="2">
    <location>
        <begin position="557"/>
        <end position="567"/>
    </location>
</feature>
<dbReference type="eggNOG" id="KOG0443">
    <property type="taxonomic scope" value="Eukaryota"/>
</dbReference>
<dbReference type="GO" id="GO:0015629">
    <property type="term" value="C:actin cytoskeleton"/>
    <property type="evidence" value="ECO:0007669"/>
    <property type="project" value="TreeGrafter"/>
</dbReference>
<dbReference type="GO" id="GO:0051014">
    <property type="term" value="P:actin filament severing"/>
    <property type="evidence" value="ECO:0007669"/>
    <property type="project" value="TreeGrafter"/>
</dbReference>
<dbReference type="GO" id="GO:0051015">
    <property type="term" value="F:actin filament binding"/>
    <property type="evidence" value="ECO:0007669"/>
    <property type="project" value="InterPro"/>
</dbReference>
<protein>
    <recommendedName>
        <fullName evidence="5">Gelsolin</fullName>
    </recommendedName>
</protein>
<dbReference type="Proteomes" id="UP000001861">
    <property type="component" value="Unassembled WGS sequence"/>
</dbReference>
<sequence length="1395" mass="152536">MDSSRSYVRRSLVDYPKPESDLAEWATKIKALQRQVDADEEAEQKRLEAEIQAARQARLRRSRRFSGRGLNLDSSPSGGSDKWNLASPTTDVLSDDRPRDSADRYGHQNEALKKLMGNNAVHVPPKAPNEAVSLASFIGGRATGPRLNKHSAQQDAHDPTQFNQPDTSTPHPIFGKGGVAMPGMVSKQDLNNGRIPPKPACSSSLSTSKTDQPKSNNLRAPATATERRRSLSPTPAVGTEDFERYRPSASPTPKSPLKARKSSESVKETSHKDNGGYRYSIVGHSLRSQKSSERVGSPGLRSQKSSERIAPPVVGSEDFERYRPSTSPQPSVLKSQKSVSTFSSSGTAEKQRPLSSSGFYGNTRSTSPTKPFGRSSPEKRTSSRPASPEKPITRTYGFDAPKSAVPELKSQNSWSRDPSKSSTPVNPVASEKAASSVSRQTNNRTPPVMAPRPISYLSTTTPSIRERTISTPNFLPKSPIATHTPSRSIVNPPPSLARPIQPEPRVPTNVPILPAAAVVPSPAFRKQETAKDLSPSISRLQGRGFVQNMVKASLQLESQSAPTSVQATPVEKGRQASGGKKSVLDRWQPHMRSPSPPPSPTKSQTPVQVRRAATTDPNVTKLAESRSVAASPAPVPTVQQSGQQQFPGSSSREPLTPRTTARYIEKMSAPTGKIGSATTMFVEKLPSSPSISAVDELGVKHEIPRSQLAGRQKHHIPSEIPGPTGKPLIHPTKNRAKRPKKNSTNATIGGRLTEEPEEIKQQGKPAPSPVPNSFNMPQPSRTTIPESHVRSDAKISRLAEAWSNNGPILPRHTPTERPSEDISSARETKKYPGLRHALPGMAKEPSFRPRTPEMKTPPQSMSPSMDRAPSSPRPRIPSTGSRATVMEVAQALQERAQTPEAPPPPAVSETPPIPDEDHAPVPPRLRPAPSSQAEKRKSSYDRFSVITLPPLKEEATPAPSPAGTLTRTKEFIHPISSEPRTPKEPKEVSITHNDLPLPQVDVSVMFHPISPSSLIPPDSRTISVDVMSVSGTSTTTLTEDIAIFYDTEVLAVVHRSKSQPSGLVDTFVWCWLGKRSQYGEKEEKKVQEIARRYGTTAIIVRQYSESAHLIGLVGGRLAIRQGSRAHWSPENTAMHLVRSTRGLITIDEHDLSIKNLCSAFSYCVTLLNTVYIWHGSGSSATEREAATDYAQQLANGGAIIELFEGKESEGDDSMFWMILGDDAYANADYWKWRGSVPSADPTMWRVDANKRVNTLVPVEFFSQVANPCQSVYIANCIWELFILVGPDARGSRRDIRLALEVALEFAKRASAERPFTPNVHVVILPSKLPLDLRLHFRDLDEELLNHNNIPDHMNLVSSEEALAQLQNTSWSPDDLKDHQMLPLGLDVMHSIRPQA</sequence>
<feature type="compositionally biased region" description="Polar residues" evidence="2">
    <location>
        <begin position="771"/>
        <end position="785"/>
    </location>
</feature>
<evidence type="ECO:0008006" key="5">
    <source>
        <dbReference type="Google" id="ProtNLM"/>
    </source>
</evidence>
<dbReference type="GO" id="GO:0005737">
    <property type="term" value="C:cytoplasm"/>
    <property type="evidence" value="ECO:0007669"/>
    <property type="project" value="TreeGrafter"/>
</dbReference>
<feature type="compositionally biased region" description="Basic and acidic residues" evidence="2">
    <location>
        <begin position="94"/>
        <end position="113"/>
    </location>
</feature>
<proteinExistence type="predicted"/>
<feature type="compositionally biased region" description="Pro residues" evidence="2">
    <location>
        <begin position="491"/>
        <end position="505"/>
    </location>
</feature>
<dbReference type="InterPro" id="IPR029006">
    <property type="entry name" value="ADF-H/Gelsolin-like_dom_sf"/>
</dbReference>
<feature type="compositionally biased region" description="Polar residues" evidence="2">
    <location>
        <begin position="201"/>
        <end position="218"/>
    </location>
</feature>
<reference evidence="3 4" key="1">
    <citation type="journal article" date="2010" name="Proc. Natl. Acad. Sci. U.S.A.">
        <title>Insights into evolution of multicellular fungi from the assembled chromosomes of the mushroom Coprinopsis cinerea (Coprinus cinereus).</title>
        <authorList>
            <person name="Stajich J.E."/>
            <person name="Wilke S.K."/>
            <person name="Ahren D."/>
            <person name="Au C.H."/>
            <person name="Birren B.W."/>
            <person name="Borodovsky M."/>
            <person name="Burns C."/>
            <person name="Canback B."/>
            <person name="Casselton L.A."/>
            <person name="Cheng C.K."/>
            <person name="Deng J."/>
            <person name="Dietrich F.S."/>
            <person name="Fargo D.C."/>
            <person name="Farman M.L."/>
            <person name="Gathman A.C."/>
            <person name="Goldberg J."/>
            <person name="Guigo R."/>
            <person name="Hoegger P.J."/>
            <person name="Hooker J.B."/>
            <person name="Huggins A."/>
            <person name="James T.Y."/>
            <person name="Kamada T."/>
            <person name="Kilaru S."/>
            <person name="Kodira C."/>
            <person name="Kues U."/>
            <person name="Kupfer D."/>
            <person name="Kwan H.S."/>
            <person name="Lomsadze A."/>
            <person name="Li W."/>
            <person name="Lilly W.W."/>
            <person name="Ma L.J."/>
            <person name="Mackey A.J."/>
            <person name="Manning G."/>
            <person name="Martin F."/>
            <person name="Muraguchi H."/>
            <person name="Natvig D.O."/>
            <person name="Palmerini H."/>
            <person name="Ramesh M.A."/>
            <person name="Rehmeyer C.J."/>
            <person name="Roe B.A."/>
            <person name="Shenoy N."/>
            <person name="Stanke M."/>
            <person name="Ter-Hovhannisyan V."/>
            <person name="Tunlid A."/>
            <person name="Velagapudi R."/>
            <person name="Vision T.J."/>
            <person name="Zeng Q."/>
            <person name="Zolan M.E."/>
            <person name="Pukkila P.J."/>
        </authorList>
    </citation>
    <scope>NUCLEOTIDE SEQUENCE [LARGE SCALE GENOMIC DNA]</scope>
    <source>
        <strain evidence="4">Okayama-7 / 130 / ATCC MYA-4618 / FGSC 9003</strain>
    </source>
</reference>
<feature type="region of interest" description="Disordered" evidence="2">
    <location>
        <begin position="54"/>
        <end position="508"/>
    </location>
</feature>
<dbReference type="Gene3D" id="3.40.20.10">
    <property type="entry name" value="Severin"/>
    <property type="match status" value="1"/>
</dbReference>
<dbReference type="SMART" id="SM00262">
    <property type="entry name" value="GEL"/>
    <property type="match status" value="1"/>
</dbReference>
<feature type="compositionally biased region" description="Basic residues" evidence="2">
    <location>
        <begin position="732"/>
        <end position="741"/>
    </location>
</feature>
<dbReference type="GO" id="GO:0005546">
    <property type="term" value="F:phosphatidylinositol-4,5-bisphosphate binding"/>
    <property type="evidence" value="ECO:0007669"/>
    <property type="project" value="TreeGrafter"/>
</dbReference>
<organism evidence="3 4">
    <name type="scientific">Coprinopsis cinerea (strain Okayama-7 / 130 / ATCC MYA-4618 / FGSC 9003)</name>
    <name type="common">Inky cap fungus</name>
    <name type="synonym">Hormographiella aspergillata</name>
    <dbReference type="NCBI Taxonomy" id="240176"/>
    <lineage>
        <taxon>Eukaryota</taxon>
        <taxon>Fungi</taxon>
        <taxon>Dikarya</taxon>
        <taxon>Basidiomycota</taxon>
        <taxon>Agaricomycotina</taxon>
        <taxon>Agaricomycetes</taxon>
        <taxon>Agaricomycetidae</taxon>
        <taxon>Agaricales</taxon>
        <taxon>Agaricineae</taxon>
        <taxon>Psathyrellaceae</taxon>
        <taxon>Coprinopsis</taxon>
    </lineage>
</organism>
<dbReference type="VEuPathDB" id="FungiDB:CC1G_01910"/>
<feature type="compositionally biased region" description="Basic and acidic residues" evidence="2">
    <location>
        <begin position="752"/>
        <end position="761"/>
    </location>
</feature>
<feature type="region of interest" description="Disordered" evidence="2">
    <location>
        <begin position="707"/>
        <end position="939"/>
    </location>
</feature>
<feature type="compositionally biased region" description="Polar residues" evidence="2">
    <location>
        <begin position="353"/>
        <end position="369"/>
    </location>
</feature>
<accession>A8N5X9</accession>
<name>A8N5X9_COPC7</name>
<dbReference type="KEGG" id="cci:CC1G_01910"/>